<accession>A0ABD0Y397</accession>
<comment type="caution">
    <text evidence="2">The sequence shown here is derived from an EMBL/GenBank/DDBJ whole genome shotgun (WGS) entry which is preliminary data.</text>
</comment>
<evidence type="ECO:0000313" key="3">
    <source>
        <dbReference type="Proteomes" id="UP001558652"/>
    </source>
</evidence>
<dbReference type="AlphaFoldDB" id="A0ABD0Y397"/>
<organism evidence="2 3">
    <name type="scientific">Ranatra chinensis</name>
    <dbReference type="NCBI Taxonomy" id="642074"/>
    <lineage>
        <taxon>Eukaryota</taxon>
        <taxon>Metazoa</taxon>
        <taxon>Ecdysozoa</taxon>
        <taxon>Arthropoda</taxon>
        <taxon>Hexapoda</taxon>
        <taxon>Insecta</taxon>
        <taxon>Pterygota</taxon>
        <taxon>Neoptera</taxon>
        <taxon>Paraneoptera</taxon>
        <taxon>Hemiptera</taxon>
        <taxon>Heteroptera</taxon>
        <taxon>Panheteroptera</taxon>
        <taxon>Nepomorpha</taxon>
        <taxon>Nepidae</taxon>
        <taxon>Ranatrinae</taxon>
        <taxon>Ranatra</taxon>
    </lineage>
</organism>
<dbReference type="Proteomes" id="UP001558652">
    <property type="component" value="Unassembled WGS sequence"/>
</dbReference>
<name>A0ABD0Y397_9HEMI</name>
<evidence type="ECO:0000313" key="2">
    <source>
        <dbReference type="EMBL" id="KAL1117465.1"/>
    </source>
</evidence>
<proteinExistence type="predicted"/>
<dbReference type="EMBL" id="JBFDAA010000016">
    <property type="protein sequence ID" value="KAL1117465.1"/>
    <property type="molecule type" value="Genomic_DNA"/>
</dbReference>
<reference evidence="2 3" key="1">
    <citation type="submission" date="2024-07" db="EMBL/GenBank/DDBJ databases">
        <title>Chromosome-level genome assembly of the water stick insect Ranatra chinensis (Heteroptera: Nepidae).</title>
        <authorList>
            <person name="Liu X."/>
        </authorList>
    </citation>
    <scope>NUCLEOTIDE SEQUENCE [LARGE SCALE GENOMIC DNA]</scope>
    <source>
        <strain evidence="2">Cailab_2021Rc</strain>
        <tissue evidence="2">Muscle</tissue>
    </source>
</reference>
<feature type="region of interest" description="Disordered" evidence="1">
    <location>
        <begin position="154"/>
        <end position="227"/>
    </location>
</feature>
<keyword evidence="3" id="KW-1185">Reference proteome</keyword>
<protein>
    <submittedName>
        <fullName evidence="2">Uncharacterized protein</fullName>
    </submittedName>
</protein>
<evidence type="ECO:0000256" key="1">
    <source>
        <dbReference type="SAM" id="MobiDB-lite"/>
    </source>
</evidence>
<sequence length="340" mass="38241">MAIIRNRFGPTNSKQETRVVVVWSTMGKIRRARQKYHLASVRLPGGAERDEKVPIAEAYPSTTCTTGGWKVWPSDNIFEGLDIDVSTLNTTLLNFDSMGKRQIEDDEKSLGGRSSISKMLKLTEDGKVMKKEDRRKLRHALFIQKIDSVYKQMEERSKGPKVRKGMDKAKQDGVKVADKAGRQQEKMKITGESDRDGGTPAVTGESGGKHPKVDRGREGKVRRKKGIQKATVRCRNMLNDIESFKKILVTTSKQITPLDAIKSKVEEKDPDILWMNTTRAFSPEVCTSWLQKRSNTSRPAGITFKNDPWMSANIVVQDKVKLQESTLGKIKKNETMTSNG</sequence>
<gene>
    <name evidence="2" type="ORF">AAG570_004790</name>
</gene>
<feature type="compositionally biased region" description="Basic and acidic residues" evidence="1">
    <location>
        <begin position="207"/>
        <end position="219"/>
    </location>
</feature>
<feature type="compositionally biased region" description="Basic and acidic residues" evidence="1">
    <location>
        <begin position="154"/>
        <end position="197"/>
    </location>
</feature>